<dbReference type="CDD" id="cd06267">
    <property type="entry name" value="PBP1_LacI_sugar_binding-like"/>
    <property type="match status" value="1"/>
</dbReference>
<dbReference type="CDD" id="cd01392">
    <property type="entry name" value="HTH_LacI"/>
    <property type="match status" value="1"/>
</dbReference>
<dbReference type="Pfam" id="PF00356">
    <property type="entry name" value="LacI"/>
    <property type="match status" value="1"/>
</dbReference>
<evidence type="ECO:0000313" key="6">
    <source>
        <dbReference type="Proteomes" id="UP000070620"/>
    </source>
</evidence>
<dbReference type="SUPFAM" id="SSF47413">
    <property type="entry name" value="lambda repressor-like DNA-binding domains"/>
    <property type="match status" value="1"/>
</dbReference>
<protein>
    <submittedName>
        <fullName evidence="5">LacI family transcriptional regulator</fullName>
    </submittedName>
</protein>
<organism evidence="5 6">
    <name type="scientific">Micromonospora rosaria</name>
    <dbReference type="NCBI Taxonomy" id="47874"/>
    <lineage>
        <taxon>Bacteria</taxon>
        <taxon>Bacillati</taxon>
        <taxon>Actinomycetota</taxon>
        <taxon>Actinomycetes</taxon>
        <taxon>Micromonosporales</taxon>
        <taxon>Micromonosporaceae</taxon>
        <taxon>Micromonospora</taxon>
    </lineage>
</organism>
<name>A0A136PJ53_9ACTN</name>
<dbReference type="PANTHER" id="PTHR30146">
    <property type="entry name" value="LACI-RELATED TRANSCRIPTIONAL REPRESSOR"/>
    <property type="match status" value="1"/>
</dbReference>
<dbReference type="PROSITE" id="PS00356">
    <property type="entry name" value="HTH_LACI_1"/>
    <property type="match status" value="1"/>
</dbReference>
<dbReference type="InterPro" id="IPR010982">
    <property type="entry name" value="Lambda_DNA-bd_dom_sf"/>
</dbReference>
<dbReference type="SMART" id="SM00354">
    <property type="entry name" value="HTH_LACI"/>
    <property type="match status" value="1"/>
</dbReference>
<keyword evidence="3" id="KW-0804">Transcription</keyword>
<keyword evidence="2" id="KW-0238">DNA-binding</keyword>
<evidence type="ECO:0000256" key="1">
    <source>
        <dbReference type="ARBA" id="ARBA00023015"/>
    </source>
</evidence>
<evidence type="ECO:0000313" key="5">
    <source>
        <dbReference type="EMBL" id="KXK58391.1"/>
    </source>
</evidence>
<comment type="caution">
    <text evidence="5">The sequence shown here is derived from an EMBL/GenBank/DDBJ whole genome shotgun (WGS) entry which is preliminary data.</text>
</comment>
<evidence type="ECO:0000256" key="3">
    <source>
        <dbReference type="ARBA" id="ARBA00023163"/>
    </source>
</evidence>
<feature type="domain" description="HTH lacI-type" evidence="4">
    <location>
        <begin position="2"/>
        <end position="57"/>
    </location>
</feature>
<keyword evidence="1" id="KW-0805">Transcription regulation</keyword>
<evidence type="ECO:0000256" key="2">
    <source>
        <dbReference type="ARBA" id="ARBA00023125"/>
    </source>
</evidence>
<dbReference type="OrthoDB" id="3226810at2"/>
<dbReference type="InterPro" id="IPR000843">
    <property type="entry name" value="HTH_LacI"/>
</dbReference>
<dbReference type="InterPro" id="IPR046335">
    <property type="entry name" value="LacI/GalR-like_sensor"/>
</dbReference>
<dbReference type="EMBL" id="LRQV01000199">
    <property type="protein sequence ID" value="KXK58391.1"/>
    <property type="molecule type" value="Genomic_DNA"/>
</dbReference>
<dbReference type="InterPro" id="IPR028082">
    <property type="entry name" value="Peripla_BP_I"/>
</dbReference>
<proteinExistence type="predicted"/>
<dbReference type="PROSITE" id="PS50932">
    <property type="entry name" value="HTH_LACI_2"/>
    <property type="match status" value="1"/>
</dbReference>
<dbReference type="SUPFAM" id="SSF53822">
    <property type="entry name" value="Periplasmic binding protein-like I"/>
    <property type="match status" value="1"/>
</dbReference>
<dbReference type="Proteomes" id="UP000070620">
    <property type="component" value="Unassembled WGS sequence"/>
</dbReference>
<dbReference type="PRINTS" id="PR00036">
    <property type="entry name" value="HTHLACI"/>
</dbReference>
<accession>A0A136PJ53</accession>
<dbReference type="PANTHER" id="PTHR30146:SF153">
    <property type="entry name" value="LACTOSE OPERON REPRESSOR"/>
    <property type="match status" value="1"/>
</dbReference>
<sequence length="339" mass="36056">MATLADVARRAGVSPATASRVINGSSKPVAEELRERVLRAVADLRYVPNAHAQLLARPQRSVVGVIVHDVSDPYFAEVTRGLQRVATEHGRLLIICNSYRDPERELEYVELLRAQQVAALILAGSGYHDDGFTQRLNEKLAAYEATGGRVAVIGRHDHAGDAVMPANETGAQLLGEELVRLGHRRIGVIAGPRVLTTTTDRLGGLRRALAEHGCPLHDDRIRYAGFDRDGGAAATAELLDAAGDLTAIVALNDSMAVGALAELRRRGVAVPGRVSVAGFDDMPIAGDVTPALTTVRLPLVELGSRAMTLALERAGDRARVEVLPAELVRRASVGAAPPD</sequence>
<dbReference type="Gene3D" id="3.40.50.2300">
    <property type="match status" value="2"/>
</dbReference>
<evidence type="ECO:0000259" key="4">
    <source>
        <dbReference type="PROSITE" id="PS50932"/>
    </source>
</evidence>
<dbReference type="RefSeq" id="WP_067373528.1">
    <property type="nucleotide sequence ID" value="NZ_JBIUBN010000002.1"/>
</dbReference>
<dbReference type="Gene3D" id="1.10.260.40">
    <property type="entry name" value="lambda repressor-like DNA-binding domains"/>
    <property type="match status" value="1"/>
</dbReference>
<gene>
    <name evidence="5" type="ORF">AWW66_30055</name>
</gene>
<reference evidence="5 6" key="1">
    <citation type="submission" date="2016-01" db="EMBL/GenBank/DDBJ databases">
        <title>Whole genome sequence and analysis of Micromonospora rosaria DSM 803, which can produce antibacterial substance rosamicin.</title>
        <authorList>
            <person name="Yang H."/>
            <person name="He X."/>
            <person name="Zhu D."/>
        </authorList>
    </citation>
    <scope>NUCLEOTIDE SEQUENCE [LARGE SCALE GENOMIC DNA]</scope>
    <source>
        <strain evidence="5 6">DSM 803</strain>
    </source>
</reference>
<dbReference type="GO" id="GO:0000976">
    <property type="term" value="F:transcription cis-regulatory region binding"/>
    <property type="evidence" value="ECO:0007669"/>
    <property type="project" value="TreeGrafter"/>
</dbReference>
<dbReference type="Pfam" id="PF13377">
    <property type="entry name" value="Peripla_BP_3"/>
    <property type="match status" value="1"/>
</dbReference>
<dbReference type="GO" id="GO:0003700">
    <property type="term" value="F:DNA-binding transcription factor activity"/>
    <property type="evidence" value="ECO:0007669"/>
    <property type="project" value="TreeGrafter"/>
</dbReference>
<dbReference type="AlphaFoldDB" id="A0A136PJ53"/>
<keyword evidence="6" id="KW-1185">Reference proteome</keyword>